<comment type="subunit">
    <text evidence="9">The complex comprises the extracytoplasmic solute receptor protein and the two transmembrane proteins.</text>
</comment>
<sequence>MSKELPDGSVPQPPDVLDTARRTLPEAGLLGRWIGRMANVFAIGIVLAMCVLVLEVVMRYCFNAPTAWAHETSTFLSSITFIFGGLFCVARNSHIRVVLVYDLIHGRNKRLLNAVISLICFISSAFFVWAATIMVKKSLFRPNGDLYLETSGSAWNPPTPGLTKVFLFCVLVVMSVQFLILAINYLRRPASHASGAR</sequence>
<evidence type="ECO:0000256" key="1">
    <source>
        <dbReference type="ARBA" id="ARBA00004429"/>
    </source>
</evidence>
<reference evidence="11 12" key="1">
    <citation type="submission" date="2019-07" db="EMBL/GenBank/DDBJ databases">
        <title>Litoreibacter alkalisoli sp. nov., isolated from saline-alkaline soil.</title>
        <authorList>
            <person name="Wang S."/>
            <person name="Xu L."/>
            <person name="Xing Y.-T."/>
            <person name="Sun J.-Q."/>
        </authorList>
    </citation>
    <scope>NUCLEOTIDE SEQUENCE [LARGE SCALE GENOMIC DNA]</scope>
    <source>
        <strain evidence="11 12">LN3S51</strain>
        <plasmid evidence="11 12">unnamed1</plasmid>
    </source>
</reference>
<proteinExistence type="inferred from homology"/>
<dbReference type="RefSeq" id="WP_146365982.1">
    <property type="nucleotide sequence ID" value="NZ_CP042262.1"/>
</dbReference>
<evidence type="ECO:0000256" key="6">
    <source>
        <dbReference type="ARBA" id="ARBA00022989"/>
    </source>
</evidence>
<keyword evidence="2 9" id="KW-0813">Transport</keyword>
<geneLocation type="plasmid" evidence="11 12">
    <name>unnamed1</name>
</geneLocation>
<feature type="transmembrane region" description="Helical" evidence="9">
    <location>
        <begin position="40"/>
        <end position="60"/>
    </location>
</feature>
<evidence type="ECO:0000256" key="8">
    <source>
        <dbReference type="ARBA" id="ARBA00038436"/>
    </source>
</evidence>
<dbReference type="InterPro" id="IPR007387">
    <property type="entry name" value="TRAP_DctQ"/>
</dbReference>
<evidence type="ECO:0000256" key="4">
    <source>
        <dbReference type="ARBA" id="ARBA00022519"/>
    </source>
</evidence>
<evidence type="ECO:0000256" key="9">
    <source>
        <dbReference type="RuleBase" id="RU369079"/>
    </source>
</evidence>
<feature type="transmembrane region" description="Helical" evidence="9">
    <location>
        <begin position="165"/>
        <end position="186"/>
    </location>
</feature>
<keyword evidence="7 9" id="KW-0472">Membrane</keyword>
<feature type="domain" description="Tripartite ATP-independent periplasmic transporters DctQ component" evidence="10">
    <location>
        <begin position="49"/>
        <end position="175"/>
    </location>
</feature>
<comment type="function">
    <text evidence="9">Part of the tripartite ATP-independent periplasmic (TRAP) transport system.</text>
</comment>
<dbReference type="Pfam" id="PF04290">
    <property type="entry name" value="DctQ"/>
    <property type="match status" value="1"/>
</dbReference>
<evidence type="ECO:0000313" key="11">
    <source>
        <dbReference type="EMBL" id="QDY70564.1"/>
    </source>
</evidence>
<dbReference type="KEGG" id="lit:FPZ52_12750"/>
<evidence type="ECO:0000256" key="2">
    <source>
        <dbReference type="ARBA" id="ARBA00022448"/>
    </source>
</evidence>
<gene>
    <name evidence="11" type="ORF">FPZ52_12750</name>
</gene>
<dbReference type="GO" id="GO:0005886">
    <property type="term" value="C:plasma membrane"/>
    <property type="evidence" value="ECO:0007669"/>
    <property type="project" value="UniProtKB-SubCell"/>
</dbReference>
<keyword evidence="3" id="KW-1003">Cell membrane</keyword>
<keyword evidence="11" id="KW-0614">Plasmid</keyword>
<dbReference type="EMBL" id="CP042262">
    <property type="protein sequence ID" value="QDY70564.1"/>
    <property type="molecule type" value="Genomic_DNA"/>
</dbReference>
<dbReference type="Proteomes" id="UP000318483">
    <property type="component" value="Plasmid unnamed1"/>
</dbReference>
<protein>
    <recommendedName>
        <fullName evidence="9">TRAP transporter small permease protein</fullName>
    </recommendedName>
</protein>
<name>A0A5B8IXU9_9RHOB</name>
<organism evidence="11 12">
    <name type="scientific">Qingshengfaniella alkalisoli</name>
    <dbReference type="NCBI Taxonomy" id="2599296"/>
    <lineage>
        <taxon>Bacteria</taxon>
        <taxon>Pseudomonadati</taxon>
        <taxon>Pseudomonadota</taxon>
        <taxon>Alphaproteobacteria</taxon>
        <taxon>Rhodobacterales</taxon>
        <taxon>Paracoccaceae</taxon>
        <taxon>Qingshengfaniella</taxon>
    </lineage>
</organism>
<dbReference type="OrthoDB" id="4250245at2"/>
<dbReference type="GO" id="GO:0022857">
    <property type="term" value="F:transmembrane transporter activity"/>
    <property type="evidence" value="ECO:0007669"/>
    <property type="project" value="UniProtKB-UniRule"/>
</dbReference>
<evidence type="ECO:0000256" key="5">
    <source>
        <dbReference type="ARBA" id="ARBA00022692"/>
    </source>
</evidence>
<keyword evidence="4 9" id="KW-0997">Cell inner membrane</keyword>
<accession>A0A5B8IXU9</accession>
<evidence type="ECO:0000313" key="12">
    <source>
        <dbReference type="Proteomes" id="UP000318483"/>
    </source>
</evidence>
<comment type="subcellular location">
    <subcellularLocation>
        <location evidence="1 9">Cell inner membrane</location>
        <topology evidence="1 9">Multi-pass membrane protein</topology>
    </subcellularLocation>
</comment>
<comment type="similarity">
    <text evidence="8 9">Belongs to the TRAP transporter small permease family.</text>
</comment>
<evidence type="ECO:0000256" key="3">
    <source>
        <dbReference type="ARBA" id="ARBA00022475"/>
    </source>
</evidence>
<feature type="transmembrane region" description="Helical" evidence="9">
    <location>
        <begin position="72"/>
        <end position="90"/>
    </location>
</feature>
<feature type="transmembrane region" description="Helical" evidence="9">
    <location>
        <begin position="111"/>
        <end position="135"/>
    </location>
</feature>
<evidence type="ECO:0000256" key="7">
    <source>
        <dbReference type="ARBA" id="ARBA00023136"/>
    </source>
</evidence>
<dbReference type="PANTHER" id="PTHR35011">
    <property type="entry name" value="2,3-DIKETO-L-GULONATE TRAP TRANSPORTER SMALL PERMEASE PROTEIN YIAM"/>
    <property type="match status" value="1"/>
</dbReference>
<keyword evidence="5 9" id="KW-0812">Transmembrane</keyword>
<dbReference type="InterPro" id="IPR055348">
    <property type="entry name" value="DctQ"/>
</dbReference>
<evidence type="ECO:0000259" key="10">
    <source>
        <dbReference type="Pfam" id="PF04290"/>
    </source>
</evidence>
<dbReference type="AlphaFoldDB" id="A0A5B8IXU9"/>
<keyword evidence="6 9" id="KW-1133">Transmembrane helix</keyword>
<keyword evidence="12" id="KW-1185">Reference proteome</keyword>